<reference evidence="2 3" key="1">
    <citation type="submission" date="2023-03" db="EMBL/GenBank/DDBJ databases">
        <title>High recombination rates correlate with genetic variation in Cardiocondyla obscurior ants.</title>
        <authorList>
            <person name="Errbii M."/>
        </authorList>
    </citation>
    <scope>NUCLEOTIDE SEQUENCE [LARGE SCALE GENOMIC DNA]</scope>
    <source>
        <strain evidence="2">Alpha-2009</strain>
        <tissue evidence="2">Whole body</tissue>
    </source>
</reference>
<proteinExistence type="predicted"/>
<accession>A0AAW2GN72</accession>
<evidence type="ECO:0000313" key="3">
    <source>
        <dbReference type="Proteomes" id="UP001430953"/>
    </source>
</evidence>
<name>A0AAW2GN72_9HYME</name>
<sequence length="148" mass="15802">MQSTHPRRPLHATAAPLPLPSTADNRTTELFRTVDSSHVVVRLAAVPRTTTPYPPYLCRPTPRADPDVQPPYSPFSPPSLYSPSPAVPGHPSAPVPANHPASPVPFCPSPTTECTPPPARLSSKQPSNPPPDSLSLRTLLPLPRPLAL</sequence>
<feature type="compositionally biased region" description="Low complexity" evidence="1">
    <location>
        <begin position="11"/>
        <end position="23"/>
    </location>
</feature>
<feature type="compositionally biased region" description="Basic residues" evidence="1">
    <location>
        <begin position="1"/>
        <end position="10"/>
    </location>
</feature>
<feature type="compositionally biased region" description="Low complexity" evidence="1">
    <location>
        <begin position="133"/>
        <end position="148"/>
    </location>
</feature>
<keyword evidence="3" id="KW-1185">Reference proteome</keyword>
<dbReference type="AlphaFoldDB" id="A0AAW2GN72"/>
<dbReference type="EMBL" id="JADYXP020000003">
    <property type="protein sequence ID" value="KAL0128741.1"/>
    <property type="molecule type" value="Genomic_DNA"/>
</dbReference>
<feature type="compositionally biased region" description="Pro residues" evidence="1">
    <location>
        <begin position="85"/>
        <end position="94"/>
    </location>
</feature>
<protein>
    <submittedName>
        <fullName evidence="2">Uncharacterized protein</fullName>
    </submittedName>
</protein>
<feature type="compositionally biased region" description="Pro residues" evidence="1">
    <location>
        <begin position="68"/>
        <end position="77"/>
    </location>
</feature>
<dbReference type="Proteomes" id="UP001430953">
    <property type="component" value="Unassembled WGS sequence"/>
</dbReference>
<feature type="region of interest" description="Disordered" evidence="1">
    <location>
        <begin position="1"/>
        <end position="26"/>
    </location>
</feature>
<feature type="region of interest" description="Disordered" evidence="1">
    <location>
        <begin position="50"/>
        <end position="148"/>
    </location>
</feature>
<comment type="caution">
    <text evidence="2">The sequence shown here is derived from an EMBL/GenBank/DDBJ whole genome shotgun (WGS) entry which is preliminary data.</text>
</comment>
<evidence type="ECO:0000313" key="2">
    <source>
        <dbReference type="EMBL" id="KAL0128741.1"/>
    </source>
</evidence>
<organism evidence="2 3">
    <name type="scientific">Cardiocondyla obscurior</name>
    <dbReference type="NCBI Taxonomy" id="286306"/>
    <lineage>
        <taxon>Eukaryota</taxon>
        <taxon>Metazoa</taxon>
        <taxon>Ecdysozoa</taxon>
        <taxon>Arthropoda</taxon>
        <taxon>Hexapoda</taxon>
        <taxon>Insecta</taxon>
        <taxon>Pterygota</taxon>
        <taxon>Neoptera</taxon>
        <taxon>Endopterygota</taxon>
        <taxon>Hymenoptera</taxon>
        <taxon>Apocrita</taxon>
        <taxon>Aculeata</taxon>
        <taxon>Formicoidea</taxon>
        <taxon>Formicidae</taxon>
        <taxon>Myrmicinae</taxon>
        <taxon>Cardiocondyla</taxon>
    </lineage>
</organism>
<gene>
    <name evidence="2" type="ORF">PUN28_003846</name>
</gene>
<evidence type="ECO:0000256" key="1">
    <source>
        <dbReference type="SAM" id="MobiDB-lite"/>
    </source>
</evidence>